<dbReference type="NCBIfam" id="TIGR01637">
    <property type="entry name" value="phage_arpU"/>
    <property type="match status" value="1"/>
</dbReference>
<dbReference type="InterPro" id="IPR013324">
    <property type="entry name" value="RNA_pol_sigma_r3/r4-like"/>
</dbReference>
<keyword evidence="2" id="KW-1185">Reference proteome</keyword>
<gene>
    <name evidence="1" type="ORF">BMBtpLA2_44</name>
</gene>
<evidence type="ECO:0008006" key="3">
    <source>
        <dbReference type="Google" id="ProtNLM"/>
    </source>
</evidence>
<proteinExistence type="predicted"/>
<dbReference type="Proteomes" id="UP000221937">
    <property type="component" value="Segment"/>
</dbReference>
<accession>A0A1B1P7B2</accession>
<reference evidence="1 2" key="1">
    <citation type="submission" date="2016-05" db="EMBL/GenBank/DDBJ databases">
        <title>Undiscovered low abundance phages are ubiquitous in bacterial genomes.</title>
        <authorList>
            <person name="Dong Z."/>
            <person name="Liu H."/>
            <person name="Zheng J."/>
            <person name="Peng D."/>
        </authorList>
    </citation>
    <scope>NUCLEOTIDE SEQUENCE [LARGE SCALE GENOMIC DNA]</scope>
</reference>
<protein>
    <recommendedName>
        <fullName evidence="3">ArpU family transcriptional regulator</fullName>
    </recommendedName>
</protein>
<sequence>MSVNETGRIGRVRKKKSISSMLKEIDRDATKEAVEAELYQYKMYMYEMEEENLPKITPSFSIAPPTFSNAFHSSTEDTVIRNMEENDRRTAFMGRIMRAVNRLSKRERTLIVKKYLDFEDYIDKEIYEDFLDVSERTFYNIQSDAFYKLAVNLRKLKYLKKDESTPN</sequence>
<organism evidence="1 2">
    <name type="scientific">Bacillus phage vB_BtS_BMBtp14</name>
    <dbReference type="NCBI Taxonomy" id="1868826"/>
    <lineage>
        <taxon>Viruses</taxon>
        <taxon>Duplodnaviria</taxon>
        <taxon>Heunggongvirae</taxon>
        <taxon>Uroviricota</taxon>
        <taxon>Caudoviricetes</taxon>
        <taxon>Skryabinvirinae</taxon>
        <taxon>Bembunaquatrovirus</taxon>
        <taxon>Bembunaquatrovirus BMBtp14</taxon>
    </lineage>
</organism>
<evidence type="ECO:0000313" key="2">
    <source>
        <dbReference type="Proteomes" id="UP000221937"/>
    </source>
</evidence>
<dbReference type="InterPro" id="IPR006524">
    <property type="entry name" value="ArpU-like"/>
</dbReference>
<dbReference type="SUPFAM" id="SSF88659">
    <property type="entry name" value="Sigma3 and sigma4 domains of RNA polymerase sigma factors"/>
    <property type="match status" value="1"/>
</dbReference>
<dbReference type="EMBL" id="KX190833">
    <property type="protein sequence ID" value="ANT40004.1"/>
    <property type="molecule type" value="Genomic_DNA"/>
</dbReference>
<evidence type="ECO:0000313" key="1">
    <source>
        <dbReference type="EMBL" id="ANT40004.1"/>
    </source>
</evidence>
<name>A0A1B1P7B2_9CAUD</name>